<organism evidence="1 2">
    <name type="scientific">Owenia fusiformis</name>
    <name type="common">Polychaete worm</name>
    <dbReference type="NCBI Taxonomy" id="6347"/>
    <lineage>
        <taxon>Eukaryota</taxon>
        <taxon>Metazoa</taxon>
        <taxon>Spiralia</taxon>
        <taxon>Lophotrochozoa</taxon>
        <taxon>Annelida</taxon>
        <taxon>Polychaeta</taxon>
        <taxon>Sedentaria</taxon>
        <taxon>Canalipalpata</taxon>
        <taxon>Sabellida</taxon>
        <taxon>Oweniida</taxon>
        <taxon>Oweniidae</taxon>
        <taxon>Owenia</taxon>
    </lineage>
</organism>
<dbReference type="AlphaFoldDB" id="A0A8J1UQ52"/>
<dbReference type="Proteomes" id="UP000749559">
    <property type="component" value="Unassembled WGS sequence"/>
</dbReference>
<sequence>MHTCITSCHFSEKNVYLSNNSVTSQDNASRLFPKSLEIPIRFNTTVPIRFNTGVLHLHFSKKMCSSPSLAVCLPWIIFQKGTKFQFSENGQNMPIFRNKRT</sequence>
<comment type="caution">
    <text evidence="1">The sequence shown here is derived from an EMBL/GenBank/DDBJ whole genome shotgun (WGS) entry which is preliminary data.</text>
</comment>
<accession>A0A8J1UQ52</accession>
<dbReference type="EMBL" id="CAIIXF020000009">
    <property type="protein sequence ID" value="CAH1793541.1"/>
    <property type="molecule type" value="Genomic_DNA"/>
</dbReference>
<protein>
    <submittedName>
        <fullName evidence="1">Uncharacterized protein</fullName>
    </submittedName>
</protein>
<keyword evidence="2" id="KW-1185">Reference proteome</keyword>
<name>A0A8J1UQ52_OWEFU</name>
<reference evidence="1" key="1">
    <citation type="submission" date="2022-03" db="EMBL/GenBank/DDBJ databases">
        <authorList>
            <person name="Martin C."/>
        </authorList>
    </citation>
    <scope>NUCLEOTIDE SEQUENCE</scope>
</reference>
<evidence type="ECO:0000313" key="1">
    <source>
        <dbReference type="EMBL" id="CAH1793541.1"/>
    </source>
</evidence>
<evidence type="ECO:0000313" key="2">
    <source>
        <dbReference type="Proteomes" id="UP000749559"/>
    </source>
</evidence>
<gene>
    <name evidence="1" type="ORF">OFUS_LOCUS18379</name>
</gene>
<proteinExistence type="predicted"/>